<keyword evidence="2" id="KW-1185">Reference proteome</keyword>
<gene>
    <name evidence="1" type="ORF">AVEN_195893_1</name>
</gene>
<dbReference type="Proteomes" id="UP000499080">
    <property type="component" value="Unassembled WGS sequence"/>
</dbReference>
<proteinExistence type="predicted"/>
<evidence type="ECO:0000313" key="1">
    <source>
        <dbReference type="EMBL" id="GBM20343.1"/>
    </source>
</evidence>
<reference evidence="1 2" key="1">
    <citation type="journal article" date="2019" name="Sci. Rep.">
        <title>Orb-weaving spider Araneus ventricosus genome elucidates the spidroin gene catalogue.</title>
        <authorList>
            <person name="Kono N."/>
            <person name="Nakamura H."/>
            <person name="Ohtoshi R."/>
            <person name="Moran D.A.P."/>
            <person name="Shinohara A."/>
            <person name="Yoshida Y."/>
            <person name="Fujiwara M."/>
            <person name="Mori M."/>
            <person name="Tomita M."/>
            <person name="Arakawa K."/>
        </authorList>
    </citation>
    <scope>NUCLEOTIDE SEQUENCE [LARGE SCALE GENOMIC DNA]</scope>
</reference>
<evidence type="ECO:0000313" key="2">
    <source>
        <dbReference type="Proteomes" id="UP000499080"/>
    </source>
</evidence>
<name>A0A4Y2DU03_ARAVE</name>
<dbReference type="AlphaFoldDB" id="A0A4Y2DU03"/>
<dbReference type="EMBL" id="BGPR01000440">
    <property type="protein sequence ID" value="GBM20343.1"/>
    <property type="molecule type" value="Genomic_DNA"/>
</dbReference>
<protein>
    <submittedName>
        <fullName evidence="1">Uncharacterized protein</fullName>
    </submittedName>
</protein>
<sequence>MYGIHTQTPHEVEPVQIWSPSQLVKTNIAQFLNSIWSFPVLLVTWDSGPSRRFGLYIQTRSPSLNGTVAWSRNELFIPFTGQFNSPLANDTLPNAAPPSFHVLNRQEGAYLVVQREYHRANVALGPQTAFPLESTVTSRWFRDSIGQEEEYKGTSQSAWSLNK</sequence>
<organism evidence="1 2">
    <name type="scientific">Araneus ventricosus</name>
    <name type="common">Orbweaver spider</name>
    <name type="synonym">Epeira ventricosa</name>
    <dbReference type="NCBI Taxonomy" id="182803"/>
    <lineage>
        <taxon>Eukaryota</taxon>
        <taxon>Metazoa</taxon>
        <taxon>Ecdysozoa</taxon>
        <taxon>Arthropoda</taxon>
        <taxon>Chelicerata</taxon>
        <taxon>Arachnida</taxon>
        <taxon>Araneae</taxon>
        <taxon>Araneomorphae</taxon>
        <taxon>Entelegynae</taxon>
        <taxon>Araneoidea</taxon>
        <taxon>Araneidae</taxon>
        <taxon>Araneus</taxon>
    </lineage>
</organism>
<comment type="caution">
    <text evidence="1">The sequence shown here is derived from an EMBL/GenBank/DDBJ whole genome shotgun (WGS) entry which is preliminary data.</text>
</comment>
<accession>A0A4Y2DU03</accession>